<keyword evidence="1" id="KW-1133">Transmembrane helix</keyword>
<dbReference type="EMBL" id="ML735336">
    <property type="protein sequence ID" value="KAE8385410.1"/>
    <property type="molecule type" value="Genomic_DNA"/>
</dbReference>
<dbReference type="Proteomes" id="UP000326877">
    <property type="component" value="Unassembled WGS sequence"/>
</dbReference>
<feature type="transmembrane region" description="Helical" evidence="1">
    <location>
        <begin position="213"/>
        <end position="231"/>
    </location>
</feature>
<protein>
    <recommendedName>
        <fullName evidence="3">LRAT domain-containing protein</fullName>
    </recommendedName>
</protein>
<name>A0A5N7BUB3_PETAA</name>
<gene>
    <name evidence="2" type="ORF">BDV23DRAFT_188285</name>
</gene>
<accession>A0A5N7BUB3</accession>
<organism evidence="2">
    <name type="scientific">Petromyces alliaceus</name>
    <name type="common">Aspergillus alliaceus</name>
    <dbReference type="NCBI Taxonomy" id="209559"/>
    <lineage>
        <taxon>Eukaryota</taxon>
        <taxon>Fungi</taxon>
        <taxon>Dikarya</taxon>
        <taxon>Ascomycota</taxon>
        <taxon>Pezizomycotina</taxon>
        <taxon>Eurotiomycetes</taxon>
        <taxon>Eurotiomycetidae</taxon>
        <taxon>Eurotiales</taxon>
        <taxon>Aspergillaceae</taxon>
        <taxon>Aspergillus</taxon>
        <taxon>Aspergillus subgen. Circumdati</taxon>
    </lineage>
</organism>
<evidence type="ECO:0000313" key="2">
    <source>
        <dbReference type="EMBL" id="KAE8385410.1"/>
    </source>
</evidence>
<keyword evidence="1" id="KW-0472">Membrane</keyword>
<reference evidence="2" key="1">
    <citation type="submission" date="2019-04" db="EMBL/GenBank/DDBJ databases">
        <title>Friends and foes A comparative genomics studyof 23 Aspergillus species from section Flavi.</title>
        <authorList>
            <consortium name="DOE Joint Genome Institute"/>
            <person name="Kjaerbolling I."/>
            <person name="Vesth T."/>
            <person name="Frisvad J.C."/>
            <person name="Nybo J.L."/>
            <person name="Theobald S."/>
            <person name="Kildgaard S."/>
            <person name="Isbrandt T."/>
            <person name="Kuo A."/>
            <person name="Sato A."/>
            <person name="Lyhne E.K."/>
            <person name="Kogle M.E."/>
            <person name="Wiebenga A."/>
            <person name="Kun R.S."/>
            <person name="Lubbers R.J."/>
            <person name="Makela M.R."/>
            <person name="Barry K."/>
            <person name="Chovatia M."/>
            <person name="Clum A."/>
            <person name="Daum C."/>
            <person name="Haridas S."/>
            <person name="He G."/>
            <person name="LaButti K."/>
            <person name="Lipzen A."/>
            <person name="Mondo S."/>
            <person name="Riley R."/>
            <person name="Salamov A."/>
            <person name="Simmons B.A."/>
            <person name="Magnuson J.K."/>
            <person name="Henrissat B."/>
            <person name="Mortensen U.H."/>
            <person name="Larsen T.O."/>
            <person name="Devries R.P."/>
            <person name="Grigoriev I.V."/>
            <person name="Machida M."/>
            <person name="Baker S.E."/>
            <person name="Andersen M.R."/>
        </authorList>
    </citation>
    <scope>NUCLEOTIDE SEQUENCE [LARGE SCALE GENOMIC DNA]</scope>
    <source>
        <strain evidence="2">IBT 14317</strain>
    </source>
</reference>
<feature type="transmembrane region" description="Helical" evidence="1">
    <location>
        <begin position="184"/>
        <end position="207"/>
    </location>
</feature>
<evidence type="ECO:0008006" key="3">
    <source>
        <dbReference type="Google" id="ProtNLM"/>
    </source>
</evidence>
<sequence length="279" mass="32090">MQEVFIFANSLIDIRPSQLDWDSSKSLDTPIIPKVLSKPFQIVQHVGVITIPSGVCSDESRTLIDKLAEGTVYHHHGTYSSLSISGPGRKISKRSLKIIRALEHVGTTRMCIPELDHLSQELHRVDQVPDVLPRYRTVFWNCHDYAVHFAILAVDQFPPKPALVELSVTIENSKSAFCRKHEECVIGMMLLALCVGSCSCIFDLFGYTWAHRFILLALLSTTLCNIYYTLWRFQQIEALEKREAWLRVLEERFPRLSAFRLRNVAGLFTIRENLWFPRF</sequence>
<keyword evidence="1" id="KW-0812">Transmembrane</keyword>
<dbReference type="AlphaFoldDB" id="A0A5N7BUB3"/>
<dbReference type="OrthoDB" id="3767038at2759"/>
<evidence type="ECO:0000256" key="1">
    <source>
        <dbReference type="SAM" id="Phobius"/>
    </source>
</evidence>
<proteinExistence type="predicted"/>